<keyword evidence="6" id="KW-0862">Zinc</keyword>
<dbReference type="EMBL" id="JAINUG010000098">
    <property type="protein sequence ID" value="KAJ8397390.1"/>
    <property type="molecule type" value="Genomic_DNA"/>
</dbReference>
<dbReference type="Pfam" id="PF13894">
    <property type="entry name" value="zf-C2H2_4"/>
    <property type="match status" value="1"/>
</dbReference>
<keyword evidence="14" id="KW-1185">Reference proteome</keyword>
<comment type="subcellular location">
    <subcellularLocation>
        <location evidence="1">Nucleus</location>
    </subcellularLocation>
</comment>
<comment type="similarity">
    <text evidence="2">Belongs to the krueppel C2H2-type zinc-finger protein family.</text>
</comment>
<dbReference type="SUPFAM" id="SSF57667">
    <property type="entry name" value="beta-beta-alpha zinc fingers"/>
    <property type="match status" value="3"/>
</dbReference>
<dbReference type="InterPro" id="IPR013087">
    <property type="entry name" value="Znf_C2H2_type"/>
</dbReference>
<keyword evidence="11" id="KW-0732">Signal</keyword>
<feature type="region of interest" description="Disordered" evidence="10">
    <location>
        <begin position="104"/>
        <end position="123"/>
    </location>
</feature>
<evidence type="ECO:0000256" key="10">
    <source>
        <dbReference type="SAM" id="MobiDB-lite"/>
    </source>
</evidence>
<keyword evidence="7" id="KW-0238">DNA-binding</keyword>
<dbReference type="GO" id="GO:0000978">
    <property type="term" value="F:RNA polymerase II cis-regulatory region sequence-specific DNA binding"/>
    <property type="evidence" value="ECO:0007669"/>
    <property type="project" value="TreeGrafter"/>
</dbReference>
<dbReference type="InterPro" id="IPR036236">
    <property type="entry name" value="Znf_C2H2_sf"/>
</dbReference>
<dbReference type="Gene3D" id="3.30.160.60">
    <property type="entry name" value="Classic Zinc Finger"/>
    <property type="match status" value="4"/>
</dbReference>
<reference evidence="13" key="1">
    <citation type="journal article" date="2023" name="Science">
        <title>Genome structures resolve the early diversification of teleost fishes.</title>
        <authorList>
            <person name="Parey E."/>
            <person name="Louis A."/>
            <person name="Montfort J."/>
            <person name="Bouchez O."/>
            <person name="Roques C."/>
            <person name="Iampietro C."/>
            <person name="Lluch J."/>
            <person name="Castinel A."/>
            <person name="Donnadieu C."/>
            <person name="Desvignes T."/>
            <person name="Floi Bucao C."/>
            <person name="Jouanno E."/>
            <person name="Wen M."/>
            <person name="Mejri S."/>
            <person name="Dirks R."/>
            <person name="Jansen H."/>
            <person name="Henkel C."/>
            <person name="Chen W.J."/>
            <person name="Zahm M."/>
            <person name="Cabau C."/>
            <person name="Klopp C."/>
            <person name="Thompson A.W."/>
            <person name="Robinson-Rechavi M."/>
            <person name="Braasch I."/>
            <person name="Lecointre G."/>
            <person name="Bobe J."/>
            <person name="Postlethwait J.H."/>
            <person name="Berthelot C."/>
            <person name="Roest Crollius H."/>
            <person name="Guiguen Y."/>
        </authorList>
    </citation>
    <scope>NUCLEOTIDE SEQUENCE</scope>
    <source>
        <strain evidence="13">NC1722</strain>
    </source>
</reference>
<dbReference type="FunFam" id="3.30.160.60:FF:001498">
    <property type="entry name" value="Zinc finger protein 404"/>
    <property type="match status" value="1"/>
</dbReference>
<dbReference type="Proteomes" id="UP001221898">
    <property type="component" value="Unassembled WGS sequence"/>
</dbReference>
<feature type="domain" description="C2H2-type" evidence="12">
    <location>
        <begin position="309"/>
        <end position="336"/>
    </location>
</feature>
<evidence type="ECO:0000256" key="7">
    <source>
        <dbReference type="ARBA" id="ARBA00023125"/>
    </source>
</evidence>
<evidence type="ECO:0000256" key="2">
    <source>
        <dbReference type="ARBA" id="ARBA00006991"/>
    </source>
</evidence>
<keyword evidence="5 9" id="KW-0863">Zinc-finger</keyword>
<sequence>MCIYLFLFFIEASNFLSVESDVVERAPIVDTQTAPATDTEELTEQHRTRHSVWDDSGLDSVLKAEPEHEAVNLQDRGSEHTAGRLNSLSYEYVAYERSSQQRTFFTQENTPPDGSACSYASATDPETLPAHTELRLGPTVEKGAGDGQTSPGSLDVKHGAVVIDSVPNELESETVQGVVHAKHRLYKEHRDREELLPENATDVYSPQLRMTVKESIAKPIASEMIGYSLFDESFTTPKGEKAYHRAGTREKRFICTFCGKSFTCPKNLETHQRVHTGEKPFSCTQCGKRFADSSNRKRHQIIHTGERPYSCTLCGKRFTQSSCLIAHQRVHTGEKPFSCTQCGKRFADSSNLKRHQSVHIGKKPLNCTLWEEFTCFKAS</sequence>
<protein>
    <recommendedName>
        <fullName evidence="12">C2H2-type domain-containing protein</fullName>
    </recommendedName>
</protein>
<feature type="domain" description="C2H2-type" evidence="12">
    <location>
        <begin position="281"/>
        <end position="308"/>
    </location>
</feature>
<dbReference type="PANTHER" id="PTHR23235:SF142">
    <property type="entry name" value="ZINC FINGER PROTEIN 384"/>
    <property type="match status" value="1"/>
</dbReference>
<dbReference type="GO" id="GO:0005634">
    <property type="term" value="C:nucleus"/>
    <property type="evidence" value="ECO:0007669"/>
    <property type="project" value="UniProtKB-SubCell"/>
</dbReference>
<dbReference type="FunFam" id="3.30.160.60:FF:000663">
    <property type="entry name" value="Zinc finger protein 45"/>
    <property type="match status" value="1"/>
</dbReference>
<keyword evidence="3" id="KW-0479">Metal-binding</keyword>
<dbReference type="PANTHER" id="PTHR23235">
    <property type="entry name" value="KRUEPPEL-LIKE TRANSCRIPTION FACTOR"/>
    <property type="match status" value="1"/>
</dbReference>
<gene>
    <name evidence="13" type="ORF">AAFF_G00439390</name>
</gene>
<evidence type="ECO:0000256" key="6">
    <source>
        <dbReference type="ARBA" id="ARBA00022833"/>
    </source>
</evidence>
<name>A0AAD7S7G7_9TELE</name>
<proteinExistence type="inferred from homology"/>
<keyword evidence="4" id="KW-0677">Repeat</keyword>
<evidence type="ECO:0000256" key="4">
    <source>
        <dbReference type="ARBA" id="ARBA00022737"/>
    </source>
</evidence>
<feature type="chain" id="PRO_5042284211" description="C2H2-type domain-containing protein" evidence="11">
    <location>
        <begin position="21"/>
        <end position="379"/>
    </location>
</feature>
<feature type="signal peptide" evidence="11">
    <location>
        <begin position="1"/>
        <end position="20"/>
    </location>
</feature>
<evidence type="ECO:0000313" key="14">
    <source>
        <dbReference type="Proteomes" id="UP001221898"/>
    </source>
</evidence>
<dbReference type="GO" id="GO:0000981">
    <property type="term" value="F:DNA-binding transcription factor activity, RNA polymerase II-specific"/>
    <property type="evidence" value="ECO:0007669"/>
    <property type="project" value="TreeGrafter"/>
</dbReference>
<dbReference type="Pfam" id="PF00096">
    <property type="entry name" value="zf-C2H2"/>
    <property type="match status" value="3"/>
</dbReference>
<evidence type="ECO:0000256" key="11">
    <source>
        <dbReference type="SAM" id="SignalP"/>
    </source>
</evidence>
<dbReference type="SMART" id="SM00355">
    <property type="entry name" value="ZnF_C2H2"/>
    <property type="match status" value="4"/>
</dbReference>
<accession>A0AAD7S7G7</accession>
<dbReference type="PROSITE" id="PS50157">
    <property type="entry name" value="ZINC_FINGER_C2H2_2"/>
    <property type="match status" value="4"/>
</dbReference>
<keyword evidence="8" id="KW-0539">Nucleus</keyword>
<evidence type="ECO:0000256" key="5">
    <source>
        <dbReference type="ARBA" id="ARBA00022771"/>
    </source>
</evidence>
<evidence type="ECO:0000256" key="8">
    <source>
        <dbReference type="ARBA" id="ARBA00023242"/>
    </source>
</evidence>
<evidence type="ECO:0000256" key="3">
    <source>
        <dbReference type="ARBA" id="ARBA00022723"/>
    </source>
</evidence>
<feature type="domain" description="C2H2-type" evidence="12">
    <location>
        <begin position="253"/>
        <end position="280"/>
    </location>
</feature>
<evidence type="ECO:0000256" key="9">
    <source>
        <dbReference type="PROSITE-ProRule" id="PRU00042"/>
    </source>
</evidence>
<dbReference type="GO" id="GO:0008270">
    <property type="term" value="F:zinc ion binding"/>
    <property type="evidence" value="ECO:0007669"/>
    <property type="project" value="UniProtKB-KW"/>
</dbReference>
<evidence type="ECO:0000256" key="1">
    <source>
        <dbReference type="ARBA" id="ARBA00004123"/>
    </source>
</evidence>
<dbReference type="FunFam" id="3.30.160.60:FF:002005">
    <property type="entry name" value="Zinc finger protein 200"/>
    <property type="match status" value="2"/>
</dbReference>
<comment type="caution">
    <text evidence="13">The sequence shown here is derived from an EMBL/GenBank/DDBJ whole genome shotgun (WGS) entry which is preliminary data.</text>
</comment>
<evidence type="ECO:0000313" key="13">
    <source>
        <dbReference type="EMBL" id="KAJ8397390.1"/>
    </source>
</evidence>
<dbReference type="PROSITE" id="PS00028">
    <property type="entry name" value="ZINC_FINGER_C2H2_1"/>
    <property type="match status" value="4"/>
</dbReference>
<dbReference type="AlphaFoldDB" id="A0AAD7S7G7"/>
<organism evidence="13 14">
    <name type="scientific">Aldrovandia affinis</name>
    <dbReference type="NCBI Taxonomy" id="143900"/>
    <lineage>
        <taxon>Eukaryota</taxon>
        <taxon>Metazoa</taxon>
        <taxon>Chordata</taxon>
        <taxon>Craniata</taxon>
        <taxon>Vertebrata</taxon>
        <taxon>Euteleostomi</taxon>
        <taxon>Actinopterygii</taxon>
        <taxon>Neopterygii</taxon>
        <taxon>Teleostei</taxon>
        <taxon>Notacanthiformes</taxon>
        <taxon>Halosauridae</taxon>
        <taxon>Aldrovandia</taxon>
    </lineage>
</organism>
<feature type="domain" description="C2H2-type" evidence="12">
    <location>
        <begin position="337"/>
        <end position="364"/>
    </location>
</feature>
<evidence type="ECO:0000259" key="12">
    <source>
        <dbReference type="PROSITE" id="PS50157"/>
    </source>
</evidence>